<dbReference type="NCBIfam" id="TIGR00765">
    <property type="entry name" value="yihY_not_rbn"/>
    <property type="match status" value="1"/>
</dbReference>
<evidence type="ECO:0000256" key="3">
    <source>
        <dbReference type="ARBA" id="ARBA00022692"/>
    </source>
</evidence>
<keyword evidence="2" id="KW-1003">Cell membrane</keyword>
<evidence type="ECO:0000256" key="2">
    <source>
        <dbReference type="ARBA" id="ARBA00022475"/>
    </source>
</evidence>
<feature type="transmembrane region" description="Helical" evidence="6">
    <location>
        <begin position="245"/>
        <end position="265"/>
    </location>
</feature>
<dbReference type="PIRSF" id="PIRSF035875">
    <property type="entry name" value="RNase_BN"/>
    <property type="match status" value="1"/>
</dbReference>
<dbReference type="PANTHER" id="PTHR30213">
    <property type="entry name" value="INNER MEMBRANE PROTEIN YHJD"/>
    <property type="match status" value="1"/>
</dbReference>
<evidence type="ECO:0000313" key="7">
    <source>
        <dbReference type="EMBL" id="RAI75067.1"/>
    </source>
</evidence>
<feature type="transmembrane region" description="Helical" evidence="6">
    <location>
        <begin position="171"/>
        <end position="193"/>
    </location>
</feature>
<organism evidence="7 8">
    <name type="scientific">Spirosoma telluris</name>
    <dbReference type="NCBI Taxonomy" id="2183553"/>
    <lineage>
        <taxon>Bacteria</taxon>
        <taxon>Pseudomonadati</taxon>
        <taxon>Bacteroidota</taxon>
        <taxon>Cytophagia</taxon>
        <taxon>Cytophagales</taxon>
        <taxon>Cytophagaceae</taxon>
        <taxon>Spirosoma</taxon>
    </lineage>
</organism>
<dbReference type="Pfam" id="PF03631">
    <property type="entry name" value="Virul_fac_BrkB"/>
    <property type="match status" value="1"/>
</dbReference>
<feature type="transmembrane region" description="Helical" evidence="6">
    <location>
        <begin position="123"/>
        <end position="150"/>
    </location>
</feature>
<evidence type="ECO:0000256" key="4">
    <source>
        <dbReference type="ARBA" id="ARBA00022989"/>
    </source>
</evidence>
<dbReference type="EMBL" id="QLII01000001">
    <property type="protein sequence ID" value="RAI75067.1"/>
    <property type="molecule type" value="Genomic_DNA"/>
</dbReference>
<keyword evidence="5 6" id="KW-0472">Membrane</keyword>
<comment type="subcellular location">
    <subcellularLocation>
        <location evidence="1">Cell membrane</location>
        <topology evidence="1">Multi-pass membrane protein</topology>
    </subcellularLocation>
</comment>
<dbReference type="OrthoDB" id="9797028at2"/>
<gene>
    <name evidence="7" type="ORF">HMF3257_14135</name>
</gene>
<evidence type="ECO:0000256" key="1">
    <source>
        <dbReference type="ARBA" id="ARBA00004651"/>
    </source>
</evidence>
<feature type="transmembrane region" description="Helical" evidence="6">
    <location>
        <begin position="59"/>
        <end position="82"/>
    </location>
</feature>
<dbReference type="Proteomes" id="UP000249016">
    <property type="component" value="Unassembled WGS sequence"/>
</dbReference>
<evidence type="ECO:0000313" key="8">
    <source>
        <dbReference type="Proteomes" id="UP000249016"/>
    </source>
</evidence>
<accession>A0A327NIT8</accession>
<keyword evidence="4 6" id="KW-1133">Transmembrane helix</keyword>
<dbReference type="GO" id="GO:0005886">
    <property type="term" value="C:plasma membrane"/>
    <property type="evidence" value="ECO:0007669"/>
    <property type="project" value="UniProtKB-SubCell"/>
</dbReference>
<dbReference type="AlphaFoldDB" id="A0A327NIT8"/>
<evidence type="ECO:0000256" key="5">
    <source>
        <dbReference type="ARBA" id="ARBA00023136"/>
    </source>
</evidence>
<evidence type="ECO:0000256" key="6">
    <source>
        <dbReference type="SAM" id="Phobius"/>
    </source>
</evidence>
<protein>
    <submittedName>
        <fullName evidence="7">Ribonuclease BN</fullName>
    </submittedName>
</protein>
<proteinExistence type="predicted"/>
<dbReference type="PANTHER" id="PTHR30213:SF1">
    <property type="entry name" value="INNER MEMBRANE PROTEIN YHJD"/>
    <property type="match status" value="1"/>
</dbReference>
<comment type="caution">
    <text evidence="7">The sequence shown here is derived from an EMBL/GenBank/DDBJ whole genome shotgun (WGS) entry which is preliminary data.</text>
</comment>
<feature type="transmembrane region" description="Helical" evidence="6">
    <location>
        <begin position="277"/>
        <end position="298"/>
    </location>
</feature>
<name>A0A327NIT8_9BACT</name>
<keyword evidence="8" id="KW-1185">Reference proteome</keyword>
<feature type="transmembrane region" description="Helical" evidence="6">
    <location>
        <begin position="205"/>
        <end position="233"/>
    </location>
</feature>
<dbReference type="InterPro" id="IPR017039">
    <property type="entry name" value="Virul_fac_BrkB"/>
</dbReference>
<keyword evidence="3 6" id="KW-0812">Transmembrane</keyword>
<reference evidence="7 8" key="1">
    <citation type="submission" date="2018-06" db="EMBL/GenBank/DDBJ databases">
        <title>Spirosoma sp. HMF3257 Genome sequencing and assembly.</title>
        <authorList>
            <person name="Kang H."/>
            <person name="Cha I."/>
            <person name="Kim H."/>
            <person name="Kang J."/>
            <person name="Joh K."/>
        </authorList>
    </citation>
    <scope>NUCLEOTIDE SEQUENCE [LARGE SCALE GENOMIC DNA]</scope>
    <source>
        <strain evidence="7 8">HMF3257</strain>
    </source>
</reference>
<sequence>MINLLTRLYPKLFADSIPLLMTTKKTKADKGFFSNAWIVLRDSFNGFLDDRCLKLSAALAYYTIFSLAPLLVLVISLTSIFFGEEAIRGQIFGQINGLVGNEAAKQIQDMIKSVGLSGKTSTALVLGILTLVLGATSIFVEIQDSVNLIWRVKPKPKKGWVKILKDRLLSSSLVVSLGFLLLVSLIINGMVLALSSTLTRYLPGLGVYVISAINLLISTGVVTVLFGVIFKVLPDAKIAWKDVRGGAIFTALLFMLGRYLIGLYIETTSTSSTYGAAGSLIVILTWIYYTAAILYFGAEFTLAYANHFGIRIEPADYAVYVEQTERERDVATIPTQKKVEQANS</sequence>